<dbReference type="RefSeq" id="WP_132298013.1">
    <property type="nucleotide sequence ID" value="NZ_SMFU01000015.1"/>
</dbReference>
<feature type="domain" description="N-acetyltransferase" evidence="2">
    <location>
        <begin position="22"/>
        <end position="155"/>
    </location>
</feature>
<dbReference type="Gene3D" id="3.40.630.30">
    <property type="match status" value="1"/>
</dbReference>
<dbReference type="Pfam" id="PF13508">
    <property type="entry name" value="Acetyltransf_7"/>
    <property type="match status" value="1"/>
</dbReference>
<gene>
    <name evidence="3" type="ORF">CLV83_4452</name>
</gene>
<dbReference type="CDD" id="cd04301">
    <property type="entry name" value="NAT_SF"/>
    <property type="match status" value="1"/>
</dbReference>
<dbReference type="PANTHER" id="PTHR47237">
    <property type="entry name" value="SLL0310 PROTEIN"/>
    <property type="match status" value="1"/>
</dbReference>
<dbReference type="Proteomes" id="UP000294546">
    <property type="component" value="Unassembled WGS sequence"/>
</dbReference>
<reference evidence="3 4" key="1">
    <citation type="submission" date="2019-03" db="EMBL/GenBank/DDBJ databases">
        <title>Genomic Encyclopedia of Archaeal and Bacterial Type Strains, Phase II (KMG-II): from individual species to whole genera.</title>
        <authorList>
            <person name="Goeker M."/>
        </authorList>
    </citation>
    <scope>NUCLEOTIDE SEQUENCE [LARGE SCALE GENOMIC DNA]</scope>
    <source>
        <strain evidence="3 4">DSM 27697</strain>
    </source>
</reference>
<sequence length="296" mass="32051">MSNSSSSAAGQPGDSEINPPGMTIRAAGASDLPAMCQLSFDQGWPHRIGDWLLMLDLAEAVVLEDRSGVIGCGLRIAQGDRASLALILVQQACRGRGLGKSLMQTLIEQSPTPALFLNATEEGAPLYRKYGFIDAGCVVQWQGICRGVEPHYLIDEVEPLASADCAEVRQMLQRARGVDPDTLIWAMERSQERLIGLRREGVLQGVASLRRFGRGWVIGPVIGRSEADAMQLIEALAVDLDGEFLRVDLPEPAGLEPLLQRLGLSPVDRVKLMYRGDQPSLSGEEQLFALFSQATG</sequence>
<dbReference type="InterPro" id="IPR000182">
    <property type="entry name" value="GNAT_dom"/>
</dbReference>
<evidence type="ECO:0000313" key="4">
    <source>
        <dbReference type="Proteomes" id="UP000294546"/>
    </source>
</evidence>
<dbReference type="PANTHER" id="PTHR47237:SF2">
    <property type="entry name" value="BLL4206 PROTEIN"/>
    <property type="match status" value="1"/>
</dbReference>
<evidence type="ECO:0000313" key="3">
    <source>
        <dbReference type="EMBL" id="TCK02270.1"/>
    </source>
</evidence>
<feature type="region of interest" description="Disordered" evidence="1">
    <location>
        <begin position="1"/>
        <end position="24"/>
    </location>
</feature>
<dbReference type="PROSITE" id="PS51186">
    <property type="entry name" value="GNAT"/>
    <property type="match status" value="1"/>
</dbReference>
<dbReference type="OrthoDB" id="510731at2"/>
<keyword evidence="4" id="KW-1185">Reference proteome</keyword>
<dbReference type="SUPFAM" id="SSF55729">
    <property type="entry name" value="Acyl-CoA N-acyltransferases (Nat)"/>
    <property type="match status" value="1"/>
</dbReference>
<dbReference type="GO" id="GO:0016747">
    <property type="term" value="F:acyltransferase activity, transferring groups other than amino-acyl groups"/>
    <property type="evidence" value="ECO:0007669"/>
    <property type="project" value="InterPro"/>
</dbReference>
<protein>
    <submittedName>
        <fullName evidence="3">Acetyltransferase (GNAT) family protein</fullName>
    </submittedName>
</protein>
<dbReference type="InterPro" id="IPR052729">
    <property type="entry name" value="Acyl/Acetyltrans_Enzymes"/>
</dbReference>
<evidence type="ECO:0000256" key="1">
    <source>
        <dbReference type="SAM" id="MobiDB-lite"/>
    </source>
</evidence>
<accession>A0A4R1G6Z1</accession>
<proteinExistence type="predicted"/>
<dbReference type="AlphaFoldDB" id="A0A4R1G6Z1"/>
<keyword evidence="3" id="KW-0808">Transferase</keyword>
<dbReference type="EMBL" id="SMFU01000015">
    <property type="protein sequence ID" value="TCK02270.1"/>
    <property type="molecule type" value="Genomic_DNA"/>
</dbReference>
<comment type="caution">
    <text evidence="3">The sequence shown here is derived from an EMBL/GenBank/DDBJ whole genome shotgun (WGS) entry which is preliminary data.</text>
</comment>
<dbReference type="InterPro" id="IPR016181">
    <property type="entry name" value="Acyl_CoA_acyltransferase"/>
</dbReference>
<dbReference type="Gene3D" id="3.40.630.90">
    <property type="match status" value="1"/>
</dbReference>
<evidence type="ECO:0000259" key="2">
    <source>
        <dbReference type="PROSITE" id="PS51186"/>
    </source>
</evidence>
<dbReference type="Pfam" id="PF18014">
    <property type="entry name" value="Acetyltransf_18"/>
    <property type="match status" value="1"/>
</dbReference>
<name>A0A4R1G6Z1_9GAMM</name>
<organism evidence="3 4">
    <name type="scientific">Marinobacterium mangrovicola</name>
    <dbReference type="NCBI Taxonomy" id="1476959"/>
    <lineage>
        <taxon>Bacteria</taxon>
        <taxon>Pseudomonadati</taxon>
        <taxon>Pseudomonadota</taxon>
        <taxon>Gammaproteobacteria</taxon>
        <taxon>Oceanospirillales</taxon>
        <taxon>Oceanospirillaceae</taxon>
        <taxon>Marinobacterium</taxon>
    </lineage>
</organism>
<dbReference type="InterPro" id="IPR041496">
    <property type="entry name" value="YitH/HolE_GNAT"/>
</dbReference>